<feature type="transmembrane region" description="Helical" evidence="6">
    <location>
        <begin position="323"/>
        <end position="345"/>
    </location>
</feature>
<dbReference type="InterPro" id="IPR004841">
    <property type="entry name" value="AA-permease/SLC12A_dom"/>
</dbReference>
<feature type="transmembrane region" description="Helical" evidence="6">
    <location>
        <begin position="357"/>
        <end position="381"/>
    </location>
</feature>
<dbReference type="PANTHER" id="PTHR11827:SF103">
    <property type="entry name" value="SODIUM CHLORIDE COTRANSPORTER 69, ISOFORM E"/>
    <property type="match status" value="1"/>
</dbReference>
<dbReference type="GO" id="GO:0055064">
    <property type="term" value="P:chloride ion homeostasis"/>
    <property type="evidence" value="ECO:0007669"/>
    <property type="project" value="TreeGrafter"/>
</dbReference>
<dbReference type="AlphaFoldDB" id="A0A0P4WBS6"/>
<feature type="transmembrane region" description="Helical" evidence="6">
    <location>
        <begin position="241"/>
        <end position="261"/>
    </location>
</feature>
<dbReference type="InterPro" id="IPR018491">
    <property type="entry name" value="SLC12_C"/>
</dbReference>
<dbReference type="GO" id="GO:0016020">
    <property type="term" value="C:membrane"/>
    <property type="evidence" value="ECO:0007669"/>
    <property type="project" value="UniProtKB-SubCell"/>
</dbReference>
<feature type="region of interest" description="Disordered" evidence="5">
    <location>
        <begin position="773"/>
        <end position="798"/>
    </location>
</feature>
<dbReference type="GO" id="GO:0006884">
    <property type="term" value="P:cell volume homeostasis"/>
    <property type="evidence" value="ECO:0007669"/>
    <property type="project" value="TreeGrafter"/>
</dbReference>
<feature type="transmembrane region" description="Helical" evidence="6">
    <location>
        <begin position="143"/>
        <end position="170"/>
    </location>
</feature>
<accession>A0A0P4WBS6</accession>
<feature type="compositionally biased region" description="Polar residues" evidence="5">
    <location>
        <begin position="776"/>
        <end position="798"/>
    </location>
</feature>
<dbReference type="Pfam" id="PF00324">
    <property type="entry name" value="AA_permease"/>
    <property type="match status" value="1"/>
</dbReference>
<feature type="domain" description="Amino acid permease/ SLC12A" evidence="7">
    <location>
        <begin position="117"/>
        <end position="631"/>
    </location>
</feature>
<comment type="subcellular location">
    <subcellularLocation>
        <location evidence="1">Membrane</location>
        <topology evidence="1">Multi-pass membrane protein</topology>
    </subcellularLocation>
</comment>
<feature type="transmembrane region" description="Helical" evidence="6">
    <location>
        <begin position="491"/>
        <end position="508"/>
    </location>
</feature>
<feature type="transmembrane region" description="Helical" evidence="6">
    <location>
        <begin position="441"/>
        <end position="461"/>
    </location>
</feature>
<dbReference type="Gene3D" id="1.20.1740.10">
    <property type="entry name" value="Amino acid/polyamine transporter I"/>
    <property type="match status" value="1"/>
</dbReference>
<organism evidence="9">
    <name type="scientific">Scylla olivacea</name>
    <name type="common">Orange mud crab</name>
    <name type="synonym">Cancer olivacea</name>
    <dbReference type="NCBI Taxonomy" id="85551"/>
    <lineage>
        <taxon>Eukaryota</taxon>
        <taxon>Metazoa</taxon>
        <taxon>Ecdysozoa</taxon>
        <taxon>Arthropoda</taxon>
        <taxon>Crustacea</taxon>
        <taxon>Multicrustacea</taxon>
        <taxon>Malacostraca</taxon>
        <taxon>Eumalacostraca</taxon>
        <taxon>Eucarida</taxon>
        <taxon>Decapoda</taxon>
        <taxon>Pleocyemata</taxon>
        <taxon>Brachyura</taxon>
        <taxon>Eubrachyura</taxon>
        <taxon>Portunoidea</taxon>
        <taxon>Portunidae</taxon>
        <taxon>Portuninae</taxon>
        <taxon>Scylla</taxon>
    </lineage>
</organism>
<keyword evidence="2 6" id="KW-0812">Transmembrane</keyword>
<dbReference type="EMBL" id="GDRN01054218">
    <property type="protein sequence ID" value="JAI66110.1"/>
    <property type="molecule type" value="Transcribed_RNA"/>
</dbReference>
<feature type="region of interest" description="Disordered" evidence="5">
    <location>
        <begin position="830"/>
        <end position="878"/>
    </location>
</feature>
<feature type="transmembrane region" description="Helical" evidence="6">
    <location>
        <begin position="550"/>
        <end position="568"/>
    </location>
</feature>
<sequence length="1084" mass="120296">MSAGEADTIELDSASHIQVASGLDGMDSHLHTTHSHSNSVYETRYQKSLRHYLTREALPKESHYRNLDSIVDGSARPTLDDLHHNTLRENQRQQGIDAEAAAANPRGKVIKFGWLEGVYMRCLLNIWGVMLFLRVSWVVGQSGIILALLTVILGNVVTTLTTLSMSAVATNGRIQAGGVYYMISRSLGPEFGGSIGLMFTLANSIAAATYIIGFCDSLQDLMFFYFNGAKIVDGEVNDTRIVGTITLICVLALAIVGMDWVTRVQMGLLFLLIGSQIDFVVGAFIGPQNDLQRAQGFIGLSSEVMAKNIGPDYREFENRGQNFFSVFGVFFTAVTGIVAGANLSGDLKDPAEAIPKGTLAAILTTFCTYIIYPIMIGAAVLRDASGDKDVYLMYQNLSIDENPAFTNCSLIGKVDNGTQVCPFGLQNSFQVMELMSAWGPLIYAGCFAATLSSAIASLVGAPRVLQALAKDKLYPGIFMFSKGTGANNDPVRGYILVFVISFVCIMIGDLNVVSTLLSNFFLASYSLINFSCFHASLIKSPGWRPSFKYYNLWISWVGGILCLIVMFLIDWVTALITFLITIALYLFVSYRNPNVNWGSSTQAQTYVSALKTTLDLNSIEEHVKNYRPQILVLSGPVGSRPPLIDFAYSITKNISLLACGHVIQGPQTQRLRNSLTRQSYNWLTRHSIRAFYSLVEGSNLEDGARNLFQLVGLGKLRPNTVVLGYKANWRKCDPLELKAYFNTLHEALDMYFGVVILRVPQGLDYSQIIEDEDSPITMNGNESAITQSPEDKPGQSTANQLTQEVAKLLGTLNFNTRSTYYRVFRRKKIRQTGRDGTDSEASSPPGSPQVERSAATTDANGENSKKRRTSMANLFRGPGGTELSKDVLNNITMFKRKQKKGTIDVWWLYDDGGLTLLVPYILTTRSQWSGCKLRVFALANRKDELDMEQRSMANLLAKFRIDYSDVIVIPDVAKKAAESSRMEFDQLIEDFRTKDEVDKENDGLMISEAEFLGQREKTNRHIRLRELLLENSRDSSLVVMTLPMPRKTSVSAPLYMAWLETLTRDMPPFLLIRGNQTSVLTFYS</sequence>
<evidence type="ECO:0000259" key="7">
    <source>
        <dbReference type="Pfam" id="PF00324"/>
    </source>
</evidence>
<evidence type="ECO:0000256" key="5">
    <source>
        <dbReference type="SAM" id="MobiDB-lite"/>
    </source>
</evidence>
<evidence type="ECO:0000256" key="4">
    <source>
        <dbReference type="ARBA" id="ARBA00023136"/>
    </source>
</evidence>
<reference evidence="9" key="1">
    <citation type="submission" date="2015-09" db="EMBL/GenBank/DDBJ databases">
        <title>Scylla olivacea transcriptome.</title>
        <authorList>
            <person name="Ikhwanuddin M."/>
        </authorList>
    </citation>
    <scope>NUCLEOTIDE SEQUENCE</scope>
</reference>
<evidence type="ECO:0000256" key="2">
    <source>
        <dbReference type="ARBA" id="ARBA00022692"/>
    </source>
</evidence>
<keyword evidence="3 6" id="KW-1133">Transmembrane helix</keyword>
<protein>
    <recommendedName>
        <fullName evidence="10">Na+/K+/2Cl-cotransporter</fullName>
    </recommendedName>
</protein>
<evidence type="ECO:0000256" key="1">
    <source>
        <dbReference type="ARBA" id="ARBA00004141"/>
    </source>
</evidence>
<dbReference type="GO" id="GO:0008511">
    <property type="term" value="F:sodium:potassium:chloride symporter activity"/>
    <property type="evidence" value="ECO:0007669"/>
    <property type="project" value="TreeGrafter"/>
</dbReference>
<dbReference type="NCBIfam" id="TIGR00930">
    <property type="entry name" value="2a30"/>
    <property type="match status" value="1"/>
</dbReference>
<evidence type="ECO:0008006" key="10">
    <source>
        <dbReference type="Google" id="ProtNLM"/>
    </source>
</evidence>
<evidence type="ECO:0000259" key="8">
    <source>
        <dbReference type="Pfam" id="PF03522"/>
    </source>
</evidence>
<keyword evidence="4 6" id="KW-0472">Membrane</keyword>
<dbReference type="GO" id="GO:0055078">
    <property type="term" value="P:sodium ion homeostasis"/>
    <property type="evidence" value="ECO:0007669"/>
    <property type="project" value="TreeGrafter"/>
</dbReference>
<feature type="transmembrane region" description="Helical" evidence="6">
    <location>
        <begin position="191"/>
        <end position="212"/>
    </location>
</feature>
<dbReference type="FunFam" id="1.20.1740.10:FF:000022">
    <property type="entry name" value="Bumetanide-sensitive na-k-cl cotransport protein"/>
    <property type="match status" value="1"/>
</dbReference>
<feature type="domain" description="SLC12A transporter C-terminal" evidence="8">
    <location>
        <begin position="640"/>
        <end position="1084"/>
    </location>
</feature>
<dbReference type="PANTHER" id="PTHR11827">
    <property type="entry name" value="SOLUTE CARRIER FAMILY 12, CATION COTRANSPORTERS"/>
    <property type="match status" value="1"/>
</dbReference>
<dbReference type="GO" id="GO:1990573">
    <property type="term" value="P:potassium ion import across plasma membrane"/>
    <property type="evidence" value="ECO:0007669"/>
    <property type="project" value="TreeGrafter"/>
</dbReference>
<evidence type="ECO:0000313" key="9">
    <source>
        <dbReference type="EMBL" id="JAI66110.1"/>
    </source>
</evidence>
<name>A0A0P4WBS6_SCYOL</name>
<evidence type="ECO:0000256" key="3">
    <source>
        <dbReference type="ARBA" id="ARBA00022989"/>
    </source>
</evidence>
<feature type="transmembrane region" description="Helical" evidence="6">
    <location>
        <begin position="520"/>
        <end position="538"/>
    </location>
</feature>
<dbReference type="Pfam" id="PF03522">
    <property type="entry name" value="SLC12"/>
    <property type="match status" value="1"/>
</dbReference>
<dbReference type="GO" id="GO:0055075">
    <property type="term" value="P:potassium ion homeostasis"/>
    <property type="evidence" value="ECO:0007669"/>
    <property type="project" value="TreeGrafter"/>
</dbReference>
<proteinExistence type="predicted"/>
<feature type="transmembrane region" description="Helical" evidence="6">
    <location>
        <begin position="574"/>
        <end position="590"/>
    </location>
</feature>
<evidence type="ECO:0000256" key="6">
    <source>
        <dbReference type="SAM" id="Phobius"/>
    </source>
</evidence>
<dbReference type="InterPro" id="IPR004842">
    <property type="entry name" value="SLC12A_fam"/>
</dbReference>